<feature type="disulfide bond" evidence="32">
    <location>
        <begin position="54"/>
        <end position="74"/>
    </location>
</feature>
<evidence type="ECO:0000313" key="36">
    <source>
        <dbReference type="EMBL" id="AHF81865.1"/>
    </source>
</evidence>
<evidence type="ECO:0000256" key="23">
    <source>
        <dbReference type="ARBA" id="ARBA00023046"/>
    </source>
</evidence>
<keyword evidence="23 32" id="KW-1039">Host endosome</keyword>
<evidence type="ECO:0000256" key="2">
    <source>
        <dbReference type="ARBA" id="ARBA00004433"/>
    </source>
</evidence>
<comment type="PTM">
    <text evidence="32">Specific enzymatic cleavages in vivo yield mature proteins. Envelope glycoproteins are synthesized as a inactive precursor that is heavily N-glycosylated and processed likely by host cell furin in the Golgi to yield the mature SU and TM proteins. The cleavage site between SU and TM requires the minimal sequence [KR]-X-[KR]-R. About 2 of the 9 disulfide bonds of gp41 are reduced by P4HB/PDI, following binding to CD4 receptor.</text>
</comment>
<evidence type="ECO:0000256" key="17">
    <source>
        <dbReference type="ARBA" id="ARBA00022804"/>
    </source>
</evidence>
<keyword evidence="26 32" id="KW-0564">Palmitate</keyword>
<organism evidence="36">
    <name type="scientific">Human immunodeficiency virus type 1</name>
    <name type="common">HIV-1</name>
    <dbReference type="NCBI Taxonomy" id="11676"/>
    <lineage>
        <taxon>Viruses</taxon>
        <taxon>Riboviria</taxon>
        <taxon>Pararnavirae</taxon>
        <taxon>Artverviricota</taxon>
        <taxon>Revtraviricetes</taxon>
        <taxon>Ortervirales</taxon>
        <taxon>Retroviridae</taxon>
        <taxon>Orthoretrovirinae</taxon>
        <taxon>Lentivirus</taxon>
        <taxon>Lentivirus humimdef1</taxon>
    </lineage>
</organism>
<keyword evidence="18 32" id="KW-0946">Virion</keyword>
<gene>
    <name evidence="32 36" type="primary">env</name>
</gene>
<dbReference type="Gene3D" id="1.10.287.210">
    <property type="match status" value="1"/>
</dbReference>
<feature type="region of interest" description="V5" evidence="32">
    <location>
        <begin position="450"/>
        <end position="460"/>
    </location>
</feature>
<feature type="transmembrane region" description="Helical" evidence="33">
    <location>
        <begin position="667"/>
        <end position="694"/>
    </location>
</feature>
<evidence type="ECO:0000256" key="11">
    <source>
        <dbReference type="ARBA" id="ARBA00022581"/>
    </source>
</evidence>
<dbReference type="InterPro" id="IPR037527">
    <property type="entry name" value="Gp160"/>
</dbReference>
<dbReference type="GO" id="GO:0005198">
    <property type="term" value="F:structural molecule activity"/>
    <property type="evidence" value="ECO:0007669"/>
    <property type="project" value="UniProtKB-UniRule"/>
</dbReference>
<feature type="chain" id="PRO_5023492563" description="Transmembrane protein gp41" evidence="32">
    <location>
        <begin position="501"/>
        <end position="845"/>
    </location>
</feature>
<comment type="function">
    <text evidence="32">Surface protein gp120: Attaches the virus to the host lymphoid cell by binding to the primary receptor CD4. This interaction induces a structural rearrangement creating a high affinity binding site for a chemokine coreceptor like CXCR4 and/or CCR5. Acts as a ligand for CD209/DC-SIGN and CLEC4M/DC-SIGNR, which are respectively found on dendritic cells (DCs), and on endothelial cells of liver sinusoids and lymph node sinuses. These interactions allow capture of viral particles at mucosal surfaces by these cells and subsequent transmission to permissive cells. HIV subverts the migration properties of dendritic cells to gain access to CD4+ T-cells in lymph nodes. Virus transmission to permissive T-cells occurs either in trans (without DCs infection, through viral capture and transmission), or in cis (following DCs productive infection, through the usual CD4-gp120 interaction), thereby inducing a robust infection. In trans infection, bound virions remain infectious over days and it is proposed that they are not degraded, but protected in non-lysosomal acidic organelles within the DCs close to the cell membrane thus contributing to the viral infectious potential during DCs' migration from the periphery to the lymphoid tissues. On arrival at lymphoid tissues, intact virions recycle back to DCs' cell surface allowing virus transmission to CD4+ T-cells.</text>
</comment>
<evidence type="ECO:0000256" key="31">
    <source>
        <dbReference type="ARBA" id="ARBA00023296"/>
    </source>
</evidence>
<dbReference type="SUPFAM" id="SSF56502">
    <property type="entry name" value="gp120 core"/>
    <property type="match status" value="2"/>
</dbReference>
<evidence type="ECO:0000256" key="3">
    <source>
        <dbReference type="ARBA" id="ARBA00004505"/>
    </source>
</evidence>
<comment type="domain">
    <text evidence="32 33">The 17 amino acids long immunosuppressive region is present in many retroviral envelope proteins. Synthetic peptides derived from this relatively conserved sequence inhibit immune function in vitro and in vivo.</text>
</comment>
<dbReference type="CDD" id="cd09909">
    <property type="entry name" value="HIV-1-like_HR1-HR2"/>
    <property type="match status" value="1"/>
</dbReference>
<dbReference type="GO" id="GO:0052031">
    <property type="term" value="P:symbiont-mediated perturbation of host defense response"/>
    <property type="evidence" value="ECO:0007669"/>
    <property type="project" value="UniProtKB-UniRule"/>
</dbReference>
<keyword evidence="21 32" id="KW-1164">Virus endocytosis by host</keyword>
<keyword evidence="13 32" id="KW-0165">Cleavage on pair of basic residues</keyword>
<keyword evidence="16 32" id="KW-0732">Signal</keyword>
<comment type="PTM">
    <text evidence="32">Palmitoylation of the transmembrane protein and of Env polyprotein (prior to its proteolytic cleavage) is essential for their association with host cell membrane lipid rafts. Palmitoylation is therefore required for envelope trafficking to classical lipid rafts, but not for viral replication.</text>
</comment>
<dbReference type="GO" id="GO:0016020">
    <property type="term" value="C:membrane"/>
    <property type="evidence" value="ECO:0007669"/>
    <property type="project" value="UniProtKB-UniRule"/>
</dbReference>
<comment type="subunit">
    <text evidence="32">The mature envelope protein (Env) consists of a homotrimer of non-covalently associated gp120-gp41 heterodimers. The resulting complex protrudes from the virus surface as a spike. There seems to be as few as 10 spikes on the average virion. Surface protein gp120 interacts with host CD4, CCR5 and CXCR4. Gp120 also interacts with the C-type lectins CD209/DC-SIGN and CLEC4M/DC-SIGNR (collectively referred to as DC-SIGN(R)). Gp120 and gp41 interact with GalCer. Gp120 interacts with host ITGA4/ITGB7 complex; on CD4+ T-cells, this interaction results in rapid activation of integrin ITGAL/LFA-1, which facilitates efficient cell-to-cell spreading of HIV-1. Gp120 interacts with cell-associated heparan sulfate; this interaction increases virus infectivity on permissive cells and may be involved in infection of CD4- cells.</text>
</comment>
<feature type="short sequence motif" description="YXXL motif; contains endocytosis signal" evidence="32">
    <location>
        <begin position="701"/>
        <end position="704"/>
    </location>
</feature>
<dbReference type="GO" id="GO:0019031">
    <property type="term" value="C:viral envelope"/>
    <property type="evidence" value="ECO:0007669"/>
    <property type="project" value="UniProtKB-KW"/>
</dbReference>
<feature type="region of interest" description="MPER; binding to GalCer" evidence="32">
    <location>
        <begin position="651"/>
        <end position="672"/>
    </location>
</feature>
<dbReference type="InterPro" id="IPR036377">
    <property type="entry name" value="Gp120_core_sf"/>
</dbReference>
<comment type="function">
    <text evidence="32">Envelope glycoprotein gp160: Oligomerizes in the host endoplasmic reticulum into predominantly trimers. In a second time, gp160 transits in the host Golgi, where glycosylation is completed. The precursor is then proteolytically cleaved in the trans-Golgi and thereby activated by cellular furin or furin-like proteases to produce gp120 and gp41.</text>
</comment>
<comment type="domain">
    <text evidence="32">The YXXL motif is involved in determining the exact site of viral release at the surface of infected mononuclear cells and promotes endocytosis. YXXL and di-leucine endocytosis motifs interact directly or indirectly with the clathrin adapter complexes, opperate independently, and their activities are not additive.</text>
</comment>
<keyword evidence="9 32" id="KW-1032">Host cell membrane</keyword>
<keyword evidence="22 32" id="KW-1133">Transmembrane helix</keyword>
<accession>W0IBJ5</accession>
<keyword evidence="28 32" id="KW-0325">Glycoprotein</keyword>
<evidence type="ECO:0000256" key="18">
    <source>
        <dbReference type="ARBA" id="ARBA00022844"/>
    </source>
</evidence>
<feature type="topological domain" description="Cytoplasmic" evidence="32">
    <location>
        <begin position="695"/>
        <end position="845"/>
    </location>
</feature>
<evidence type="ECO:0000256" key="10">
    <source>
        <dbReference type="ARBA" id="ARBA00022570"/>
    </source>
</evidence>
<comment type="subcellular location">
    <molecule>Surface protein gp120</molecule>
    <subcellularLocation>
        <location evidence="32">Virion membrane</location>
        <topology evidence="32">Peripheral membrane protein</topology>
    </subcellularLocation>
    <subcellularLocation>
        <location evidence="32">Host cell membrane</location>
        <topology evidence="32">Peripheral membrane protein</topology>
    </subcellularLocation>
    <subcellularLocation>
        <location evidence="32">Host endosome membrane</location>
        <topology evidence="32">Single-pass type I membrane protein</topology>
    </subcellularLocation>
    <text evidence="32">The surface protein is not anchored to the viral envelope, but associates with the extravirion surface through its binding to TM. It is probably concentrated at the site of budding and incorporated into the virions possibly by contacts between the cytoplasmic tail of Env and the N-terminus of Gag.</text>
</comment>
<feature type="chain" id="PRO_5023492564" description="Envelope glycoprotein gp160" evidence="32">
    <location>
        <begin position="33"/>
        <end position="845"/>
    </location>
</feature>
<evidence type="ECO:0000256" key="21">
    <source>
        <dbReference type="ARBA" id="ARBA00022890"/>
    </source>
</evidence>
<keyword evidence="29 32" id="KW-0899">Viral immunoevasion</keyword>
<keyword evidence="20 32" id="KW-0261">Viral envelope protein</keyword>
<comment type="domain">
    <text evidence="32">Some of the most genetically diverse regions of the viral genome are present in Env. They are called variable regions 1 through 5 (V1 through V5). Coreceptor usage of gp120 is determined mainly by the primary structure of the third variable region (V3) in the outer domain of gp120. The sequence of V3 determines which coreceptor, CCR5 and/or CXCR4 (corresponding to R5/macrophage, X4/T cell and R5X4/T cell and macrophage tropism), is used to trigger the fusion potential of the Env complex, and hence which cells the virus can infect. Binding to CCR5 involves a region adjacent in addition to V3.</text>
</comment>
<dbReference type="Gene3D" id="2.170.40.20">
    <property type="entry name" value="Human immunodeficiency virus 1, Gp160, envelope glycoprotein"/>
    <property type="match status" value="2"/>
</dbReference>
<dbReference type="Pfam" id="PF00517">
    <property type="entry name" value="GP41"/>
    <property type="match status" value="1"/>
</dbReference>
<feature type="region of interest" description="Fusion peptide" evidence="32">
    <location>
        <begin position="501"/>
        <end position="521"/>
    </location>
</feature>
<proteinExistence type="inferred from homology"/>
<keyword evidence="24 32" id="KW-0175">Coiled coil</keyword>
<evidence type="ECO:0000256" key="22">
    <source>
        <dbReference type="ARBA" id="ARBA00022989"/>
    </source>
</evidence>
<evidence type="ECO:0000256" key="27">
    <source>
        <dbReference type="ARBA" id="ARBA00023157"/>
    </source>
</evidence>
<dbReference type="GO" id="GO:0055036">
    <property type="term" value="C:virion membrane"/>
    <property type="evidence" value="ECO:0007669"/>
    <property type="project" value="UniProtKB-SubCell"/>
</dbReference>
<comment type="miscellaneous">
    <text evidence="32">HIV-1 lineages are divided in three main groups, M (for Major), O (for Outlier), and N (for New, or Non-M, Non-O). The vast majority of strains found worldwide belong to the group M. Group O seems to be endemic to and largely confined to Cameroon and neighboring countries in West Central Africa, where these viruses represent a small minority of HIV-1 strains. The group N is represented by a limited number of isolates from Cameroonian persons. The group M is further subdivided in 9 clades or subtypes (A to D, F to H, J and K).</text>
</comment>
<keyword evidence="7 32" id="KW-1168">Fusion of virus membrane with host membrane</keyword>
<feature type="transmembrane region" description="Helical" evidence="33">
    <location>
        <begin position="501"/>
        <end position="524"/>
    </location>
</feature>
<dbReference type="FunFam" id="2.170.40.20:FF:000003">
    <property type="entry name" value="Envelope glycoprotein gp160"/>
    <property type="match status" value="1"/>
</dbReference>
<feature type="disulfide bond" evidence="32">
    <location>
        <begin position="223"/>
        <end position="234"/>
    </location>
</feature>
<evidence type="ECO:0000256" key="19">
    <source>
        <dbReference type="ARBA" id="ARBA00022870"/>
    </source>
</evidence>
<dbReference type="GO" id="GO:0039654">
    <property type="term" value="P:fusion of virus membrane with host endosome membrane"/>
    <property type="evidence" value="ECO:0007669"/>
    <property type="project" value="UniProtKB-UniRule"/>
</dbReference>
<feature type="domain" description="Retroviral envelope protein GP41-like" evidence="35">
    <location>
        <begin position="519"/>
        <end position="709"/>
    </location>
</feature>
<evidence type="ECO:0000256" key="5">
    <source>
        <dbReference type="ARBA" id="ARBA00004578"/>
    </source>
</evidence>
<protein>
    <recommendedName>
        <fullName evidence="32">Envelope glycoprotein gp160</fullName>
    </recommendedName>
    <alternativeName>
        <fullName evidence="32">Env polyprotein</fullName>
    </alternativeName>
    <component>
        <recommendedName>
            <fullName evidence="32">Surface protein gp120</fullName>
            <shortName evidence="32">SU</shortName>
        </recommendedName>
        <alternativeName>
            <fullName evidence="32">Glycoprotein 120</fullName>
            <shortName evidence="32">gp120</shortName>
        </alternativeName>
    </component>
    <component>
        <recommendedName>
            <fullName evidence="32">Transmembrane protein gp41</fullName>
            <shortName evidence="32">TM</shortName>
        </recommendedName>
        <alternativeName>
            <fullName evidence="32">Glycoprotein 41</fullName>
            <shortName evidence="32">gp41</shortName>
        </alternativeName>
    </component>
</protein>
<comment type="miscellaneous">
    <text evidence="32">Inhibitors targeting HIV-1 viral envelope proteins are used as antiretroviral drugs. Attachment of virions to the cell surface via non-specific interactions and CD4 binding can be blocked by inhibitors that include cyanovirin-N, cyclotriazadisulfonamide analogs, PRO 2000, TNX 355 and PRO 542. In addition, BMS 806 can block CD4-induced conformational changes. Env interactions with the coreceptor molecules can be targeted by CCR5 antagonists including SCH-D, maraviroc (UK 427857) and aplaviroc (GW 873140), and the CXCR4 antagonist AMD 070. Fusion of viral and cellular membranes can be inhibited by peptides such as enfuvirtide and tifuvirtide (T 1249). Resistance to inhibitors associated with mutations in Env are observed. Most of the time, single mutations confer only a modest reduction in drug susceptibility. Combination of several mutations is usually required to develop a high-level drug resistance.</text>
</comment>
<evidence type="ECO:0000256" key="24">
    <source>
        <dbReference type="ARBA" id="ARBA00023054"/>
    </source>
</evidence>
<dbReference type="GO" id="GO:0044175">
    <property type="term" value="C:host cell endosome membrane"/>
    <property type="evidence" value="ECO:0007669"/>
    <property type="project" value="UniProtKB-SubCell"/>
</dbReference>
<keyword evidence="19 32" id="KW-1043">Host membrane</keyword>
<sequence>MRAKGTRRNYQHLWTWGTMLLGILMTCSVTGQQLWVTVYYGVPVWKEAATTLFCASDAKSYKEEAHNIWATHACVPTDPNPREIELENVTENFNMWKNNMVDQMHGDIISLWDESLKPCVKLTPLCVTLNCIEWKVNSTNTSTSTDSGMKNCSFNITTEVRDRKKKVDALFYKSDVVQIDNSNSSYRLINCNTSAITQACPKVSFDPIPIHYCAPAGFAILKCNNKTFNGTGPCNNVSTVQCTHGIKPVVSTQLLLNGSLAEGDIVIRSENLANNAKIIIVQLNESVVINCTRPNNNTRKSIRIGPGQTFYATGEITGNIRQAHCNVSRAAWNTTLERVAKKLKVLLNKEKIIFKPSSGGDPEITTHSFNCGGEFFYCNTSGLFNSTWNNNTTSNDMGVNGTITLQCRIKQIINMWQGVGKAIYAPPIEGIIKCSSNITGLLLTRDGGVNSSNNETFRPGGGDMRDNWRSELYKYKVVKIEPIGLAPTKAKRRVVEKEKRAIGLGAMFLGFLGAAGSTMGAASITLTVQARQLLSGIVQQQNNLLRAIEAQQHLLQLTVWGIKQLQARVLAVESYLRDQQLLGIWGCSGKHICTTTVPWNASWSNKSLDRIWNNMTWMEWEKEIDNYTGLIFNLIEESQIQQEKNEQDLLQLDKWASLWNWFSITNWLWYIRIFIMIVGGLIGLRIVFAVLPVVNRVRQGYSPLSFQTLFPAQREPDRPEGIEEEGGERGRGRSIRLVNGFSALIWDDLRNLCLFSYHHLRDLLLVATRIVQLLGRRGWEAIKYLWNLLQYWIQELKNSAVSLLNTTAVVVAEGTDRVIEIVQRAGRAVLNIPRRIRQGLERALL</sequence>
<keyword evidence="12 32" id="KW-1162">Viral penetration into host cytoplasm</keyword>
<evidence type="ECO:0000256" key="6">
    <source>
        <dbReference type="ARBA" id="ARBA00004650"/>
    </source>
</evidence>
<evidence type="ECO:0000256" key="32">
    <source>
        <dbReference type="HAMAP-Rule" id="MF_04083"/>
    </source>
</evidence>
<comment type="subcellular location">
    <molecule>Transmembrane protein gp41</molecule>
    <subcellularLocation>
        <location evidence="32">Virion membrane</location>
        <topology evidence="32">Single-pass type I membrane protein</topology>
    </subcellularLocation>
    <subcellularLocation>
        <location evidence="32">Host cell membrane</location>
        <topology evidence="32">Single-pass type I membrane protein</topology>
    </subcellularLocation>
    <subcellularLocation>
        <location evidence="32">Host endosome membrane</location>
        <topology evidence="32">Single-pass type I membrane protein</topology>
    </subcellularLocation>
    <text evidence="32">It is probably concentrated at the site of budding and incorporated into the virions possibly by contacts between the cytoplasmic tail of Env and the N-terminus of Gag.</text>
</comment>
<dbReference type="GO" id="GO:0020002">
    <property type="term" value="C:host cell plasma membrane"/>
    <property type="evidence" value="ECO:0007669"/>
    <property type="project" value="UniProtKB-SubCell"/>
</dbReference>
<dbReference type="SUPFAM" id="SSF58069">
    <property type="entry name" value="Virus ectodomain"/>
    <property type="match status" value="1"/>
</dbReference>
<feature type="site" description="Cleavage; by host furin" evidence="32">
    <location>
        <begin position="500"/>
        <end position="501"/>
    </location>
</feature>
<evidence type="ECO:0000256" key="12">
    <source>
        <dbReference type="ARBA" id="ARBA00022595"/>
    </source>
</evidence>
<dbReference type="GO" id="GO:1903911">
    <property type="term" value="P:positive regulation of receptor clustering"/>
    <property type="evidence" value="ECO:0007669"/>
    <property type="project" value="UniProtKB-UniRule"/>
</dbReference>
<feature type="domain" description="Human immunodeficiency virus 1 envelope glycoprotein Gp120" evidence="34">
    <location>
        <begin position="34"/>
        <end position="145"/>
    </location>
</feature>
<dbReference type="InterPro" id="IPR000777">
    <property type="entry name" value="HIV1_Gp120"/>
</dbReference>
<keyword evidence="15 32" id="KW-0053">Apoptosis</keyword>
<dbReference type="Gene3D" id="1.20.5.490">
    <property type="entry name" value="Single helix bin"/>
    <property type="match status" value="1"/>
</dbReference>
<evidence type="ECO:0000256" key="30">
    <source>
        <dbReference type="ARBA" id="ARBA00023288"/>
    </source>
</evidence>
<keyword evidence="27 32" id="KW-1015">Disulfide bond</keyword>
<evidence type="ECO:0000256" key="1">
    <source>
        <dbReference type="ARBA" id="ARBA00004402"/>
    </source>
</evidence>
<dbReference type="FunFam" id="1.20.5.490:FF:000001">
    <property type="entry name" value="Envelope glycoprotein gp160"/>
    <property type="match status" value="1"/>
</dbReference>
<evidence type="ECO:0000256" key="20">
    <source>
        <dbReference type="ARBA" id="ARBA00022879"/>
    </source>
</evidence>
<feature type="region of interest" description="V2" evidence="32">
    <location>
        <begin position="152"/>
        <end position="191"/>
    </location>
</feature>
<name>W0IBJ5_HV1</name>
<dbReference type="GO" id="GO:0019064">
    <property type="term" value="P:fusion of virus membrane with host plasma membrane"/>
    <property type="evidence" value="ECO:0007669"/>
    <property type="project" value="UniProtKB-UniRule"/>
</dbReference>
<feature type="lipid moiety-binding region" description="S-palmitoyl cysteine; by host" evidence="32">
    <location>
        <position position="753"/>
    </location>
</feature>
<dbReference type="GO" id="GO:0019082">
    <property type="term" value="P:viral protein processing"/>
    <property type="evidence" value="ECO:0007669"/>
    <property type="project" value="UniProtKB-UniRule"/>
</dbReference>
<feature type="coiled-coil region" evidence="32">
    <location>
        <begin position="622"/>
        <end position="656"/>
    </location>
</feature>
<evidence type="ECO:0000256" key="33">
    <source>
        <dbReference type="RuleBase" id="RU363095"/>
    </source>
</evidence>
<keyword evidence="11 32" id="KW-0945">Host-virus interaction</keyword>
<feature type="region of interest" description="CD4-binding loop" evidence="32">
    <location>
        <begin position="357"/>
        <end position="367"/>
    </location>
</feature>
<dbReference type="GO" id="GO:1903908">
    <property type="term" value="P:positive regulation of plasma membrane raft polarization"/>
    <property type="evidence" value="ECO:0007669"/>
    <property type="project" value="UniProtKB-UniRule"/>
</dbReference>
<evidence type="ECO:0000256" key="25">
    <source>
        <dbReference type="ARBA" id="ARBA00023136"/>
    </source>
</evidence>
<organismHost>
    <name type="scientific">Homo sapiens</name>
    <name type="common">Human</name>
    <dbReference type="NCBI Taxonomy" id="9606"/>
</organismHost>
<evidence type="ECO:0000259" key="35">
    <source>
        <dbReference type="Pfam" id="PF00517"/>
    </source>
</evidence>
<comment type="function">
    <text evidence="32">Transmembrane protein gp41: Acts as a class I viral fusion protein. Under the current model, the protein has at least 3 conformational states: pre-fusion native state, pre-hairpin intermediate state, and post-fusion hairpin state. During fusion of viral and target intracellular membranes, the coiled coil regions (heptad repeats) assume a trimer-of-hairpins structure, positioning the fusion peptide in close proximity to the C-terminal region of the ectodomain. The formation of this structure appears to drive apposition and subsequent fusion of viral and target cell membranes. Complete fusion occurs in host cell endosomes and is dynamin-dependent, however some lipid transfer might occur at the plasma membrane. The virus undergoes clathrin-dependent internalization long before endosomal fusion, thus minimizing the surface exposure of conserved viral epitopes during fusion and reducing the efficacy of inhibitors targeting these epitopes. Membranes fusion leads to delivery of the nucleocapsid into the cytoplasm.</text>
</comment>
<evidence type="ECO:0000256" key="14">
    <source>
        <dbReference type="ARBA" id="ARBA00022692"/>
    </source>
</evidence>
<keyword evidence="10 32" id="KW-1165">Clathrin-mediated endocytosis of virus by host</keyword>
<keyword evidence="25 32" id="KW-0472">Membrane</keyword>
<evidence type="ECO:0000256" key="8">
    <source>
        <dbReference type="ARBA" id="ARBA00022510"/>
    </source>
</evidence>
<evidence type="ECO:0000256" key="28">
    <source>
        <dbReference type="ARBA" id="ARBA00023180"/>
    </source>
</evidence>
<feature type="region of interest" description="Immunosuppression" evidence="32">
    <location>
        <begin position="563"/>
        <end position="581"/>
    </location>
</feature>
<dbReference type="InterPro" id="IPR000328">
    <property type="entry name" value="GP41-like"/>
</dbReference>
<evidence type="ECO:0000259" key="34">
    <source>
        <dbReference type="Pfam" id="PF00516"/>
    </source>
</evidence>
<dbReference type="FunFam" id="2.170.40.20:FF:000004">
    <property type="entry name" value="Envelope glycoprotein gp160"/>
    <property type="match status" value="1"/>
</dbReference>
<comment type="domain">
    <text evidence="32">The membrane proximal external region (MPER) present in gp41 is a tryptophan-rich region recognized by the antibodies 2F5, Z13, and 4E10. MPER seems to play a role in fusion.</text>
</comment>
<keyword evidence="31 32" id="KW-1160">Virus entry into host cell</keyword>
<evidence type="ECO:0000256" key="9">
    <source>
        <dbReference type="ARBA" id="ARBA00022511"/>
    </source>
</evidence>
<evidence type="ECO:0000256" key="15">
    <source>
        <dbReference type="ARBA" id="ARBA00022703"/>
    </source>
</evidence>
<feature type="disulfide bond" evidence="32">
    <location>
        <begin position="587"/>
        <end position="593"/>
    </location>
</feature>
<feature type="domain" description="Human immunodeficiency virus 1 envelope glycoprotein Gp120" evidence="34">
    <location>
        <begin position="148"/>
        <end position="500"/>
    </location>
</feature>
<evidence type="ECO:0000256" key="16">
    <source>
        <dbReference type="ARBA" id="ARBA00022729"/>
    </source>
</evidence>
<keyword evidence="8 32" id="KW-1170">Fusion of virus membrane with host endosomal membrane</keyword>
<dbReference type="HAMAP" id="MF_04083">
    <property type="entry name" value="HIV_ENV"/>
    <property type="match status" value="1"/>
</dbReference>
<keyword evidence="17 32" id="KW-1161">Viral attachment to host cell</keyword>
<keyword evidence="14 32" id="KW-0812">Transmembrane</keyword>
<comment type="caution">
    <text evidence="32 33">Lacks conserved residue(s) required for the propagation of feature annotation.</text>
</comment>
<dbReference type="Pfam" id="PF00516">
    <property type="entry name" value="GP120"/>
    <property type="match status" value="2"/>
</dbReference>
<dbReference type="EMBL" id="KF986145">
    <property type="protein sequence ID" value="AHF81865.1"/>
    <property type="molecule type" value="Genomic_DNA"/>
</dbReference>
<evidence type="ECO:0000256" key="4">
    <source>
        <dbReference type="ARBA" id="ARBA00004563"/>
    </source>
</evidence>
<dbReference type="FunFam" id="1.10.287.210:FF:000001">
    <property type="entry name" value="Envelope glycoprotein gp160"/>
    <property type="match status" value="1"/>
</dbReference>
<reference evidence="36" key="1">
    <citation type="journal article" date="2013" name="Retrovirology">
        <title>HIV-1 envelope replication and ?4?7 utilization among newly infected subjects and their corresponding heterosexual partners.</title>
        <authorList>
            <person name="Pena-Cruz V."/>
            <person name="Etemad B."/>
            <person name="Chatziandreou N."/>
            <person name="Nyein P.H."/>
            <person name="Stock S."/>
            <person name="Reynolds S.J."/>
            <person name="Laeyendecker O."/>
            <person name="Gray R.H."/>
            <person name="Serwadda D."/>
            <person name="Lee S.J."/>
            <person name="Quinn T.C."/>
            <person name="Sagar M."/>
        </authorList>
    </citation>
    <scope>NUCLEOTIDE SEQUENCE</scope>
    <source>
        <strain evidence="36">2810</strain>
    </source>
</reference>
<comment type="similarity">
    <text evidence="32">Belongs to the HIV-1 env protein family.</text>
</comment>
<feature type="disulfide bond" evidence="32">
    <location>
        <begin position="213"/>
        <end position="242"/>
    </location>
</feature>
<evidence type="ECO:0000256" key="26">
    <source>
        <dbReference type="ARBA" id="ARBA00023139"/>
    </source>
</evidence>
<comment type="domain">
    <text evidence="32">The CD4-binding region is targeted by the antibody b12.</text>
</comment>
<keyword evidence="30 32" id="KW-0449">Lipoprotein</keyword>
<dbReference type="GO" id="GO:0075512">
    <property type="term" value="P:clathrin-dependent endocytosis of virus by host cell"/>
    <property type="evidence" value="ECO:0007669"/>
    <property type="project" value="UniProtKB-UniRule"/>
</dbReference>
<comment type="subcellular location">
    <subcellularLocation>
        <location evidence="3">Host cell membrane</location>
        <topology evidence="3">Peripheral membrane protein</topology>
    </subcellularLocation>
    <subcellularLocation>
        <location evidence="1">Host cell membrane</location>
        <topology evidence="1">Single-pass type I membrane protein</topology>
    </subcellularLocation>
    <subcellularLocation>
        <location evidence="2">Host endosome membrane</location>
        <topology evidence="2">Peripheral membrane protein</topology>
    </subcellularLocation>
    <subcellularLocation>
        <location evidence="5">Host endosome membrane</location>
        <topology evidence="5">Single-pass type I membrane protein</topology>
    </subcellularLocation>
    <subcellularLocation>
        <location evidence="6">Virion membrane</location>
        <topology evidence="6">Peripheral membrane protein</topology>
    </subcellularLocation>
    <subcellularLocation>
        <location evidence="4">Virion membrane</location>
        <topology evidence="4">Single-pass type I membrane protein</topology>
    </subcellularLocation>
</comment>
<evidence type="ECO:0000256" key="29">
    <source>
        <dbReference type="ARBA" id="ARBA00023280"/>
    </source>
</evidence>
<dbReference type="GO" id="GO:0019062">
    <property type="term" value="P:virion attachment to host cell"/>
    <property type="evidence" value="ECO:0007669"/>
    <property type="project" value="UniProtKB-UniRule"/>
</dbReference>
<feature type="short sequence motif" description="Di-leucine internalization motif" evidence="32">
    <location>
        <begin position="844"/>
        <end position="845"/>
    </location>
</feature>
<evidence type="ECO:0000256" key="7">
    <source>
        <dbReference type="ARBA" id="ARBA00022506"/>
    </source>
</evidence>
<evidence type="ECO:0000256" key="13">
    <source>
        <dbReference type="ARBA" id="ARBA00022685"/>
    </source>
</evidence>
<comment type="PTM">
    <text evidence="32">Highly glycosylated by host. The high number of glycan on the protein is reffered to as 'glycan shield' because it contributes to hide protein sequence from adaptive immune system.</text>
</comment>